<evidence type="ECO:0000313" key="4">
    <source>
        <dbReference type="Proteomes" id="UP000807469"/>
    </source>
</evidence>
<feature type="compositionally biased region" description="Polar residues" evidence="1">
    <location>
        <begin position="141"/>
        <end position="157"/>
    </location>
</feature>
<keyword evidence="2" id="KW-0812">Transmembrane</keyword>
<reference evidence="3" key="1">
    <citation type="submission" date="2020-11" db="EMBL/GenBank/DDBJ databases">
        <authorList>
            <consortium name="DOE Joint Genome Institute"/>
            <person name="Ahrendt S."/>
            <person name="Riley R."/>
            <person name="Andreopoulos W."/>
            <person name="Labutti K."/>
            <person name="Pangilinan J."/>
            <person name="Ruiz-Duenas F.J."/>
            <person name="Barrasa J.M."/>
            <person name="Sanchez-Garcia M."/>
            <person name="Camarero S."/>
            <person name="Miyauchi S."/>
            <person name="Serrano A."/>
            <person name="Linde D."/>
            <person name="Babiker R."/>
            <person name="Drula E."/>
            <person name="Ayuso-Fernandez I."/>
            <person name="Pacheco R."/>
            <person name="Padilla G."/>
            <person name="Ferreira P."/>
            <person name="Barriuso J."/>
            <person name="Kellner H."/>
            <person name="Castanera R."/>
            <person name="Alfaro M."/>
            <person name="Ramirez L."/>
            <person name="Pisabarro A.G."/>
            <person name="Kuo A."/>
            <person name="Tritt A."/>
            <person name="Lipzen A."/>
            <person name="He G."/>
            <person name="Yan M."/>
            <person name="Ng V."/>
            <person name="Cullen D."/>
            <person name="Martin F."/>
            <person name="Rosso M.-N."/>
            <person name="Henrissat B."/>
            <person name="Hibbett D."/>
            <person name="Martinez A.T."/>
            <person name="Grigoriev I.V."/>
        </authorList>
    </citation>
    <scope>NUCLEOTIDE SEQUENCE</scope>
    <source>
        <strain evidence="3">CIRM-BRFM 674</strain>
    </source>
</reference>
<protein>
    <submittedName>
        <fullName evidence="3">Uncharacterized protein</fullName>
    </submittedName>
</protein>
<dbReference type="AlphaFoldDB" id="A0A9P5YQ43"/>
<feature type="compositionally biased region" description="Low complexity" evidence="1">
    <location>
        <begin position="85"/>
        <end position="97"/>
    </location>
</feature>
<feature type="transmembrane region" description="Helical" evidence="2">
    <location>
        <begin position="12"/>
        <end position="34"/>
    </location>
</feature>
<keyword evidence="2" id="KW-1133">Transmembrane helix</keyword>
<dbReference type="Proteomes" id="UP000807469">
    <property type="component" value="Unassembled WGS sequence"/>
</dbReference>
<feature type="compositionally biased region" description="Polar residues" evidence="1">
    <location>
        <begin position="164"/>
        <end position="173"/>
    </location>
</feature>
<gene>
    <name evidence="3" type="ORF">BDN70DRAFT_886246</name>
</gene>
<accession>A0A9P5YQ43</accession>
<feature type="compositionally biased region" description="Pro residues" evidence="1">
    <location>
        <begin position="98"/>
        <end position="133"/>
    </location>
</feature>
<comment type="caution">
    <text evidence="3">The sequence shown here is derived from an EMBL/GenBank/DDBJ whole genome shotgun (WGS) entry which is preliminary data.</text>
</comment>
<evidence type="ECO:0000256" key="2">
    <source>
        <dbReference type="SAM" id="Phobius"/>
    </source>
</evidence>
<feature type="compositionally biased region" description="Polar residues" evidence="1">
    <location>
        <begin position="55"/>
        <end position="68"/>
    </location>
</feature>
<dbReference type="EMBL" id="MU155475">
    <property type="protein sequence ID" value="KAF9473038.1"/>
    <property type="molecule type" value="Genomic_DNA"/>
</dbReference>
<proteinExistence type="predicted"/>
<feature type="region of interest" description="Disordered" evidence="1">
    <location>
        <begin position="55"/>
        <end position="188"/>
    </location>
</feature>
<keyword evidence="4" id="KW-1185">Reference proteome</keyword>
<sequence>MIPTTNGPSKTVYLGAIIGIIFIATISVISRIVFVRRMRRRALFPVVTPVNPPYSRNSNAYDYSTQQSPYVPPPAPAYPYPTQRSYNTPSYPDYSSPYSPPYAPNDMSFPPPTNPVPPPKPSSPRQNPRPPPSDQDGRATSRLSSQPTVPRPSTQPTDGRASVRPNNNTTSTDGLGPPPAYILDGRDS</sequence>
<feature type="compositionally biased region" description="Pro residues" evidence="1">
    <location>
        <begin position="70"/>
        <end position="79"/>
    </location>
</feature>
<evidence type="ECO:0000313" key="3">
    <source>
        <dbReference type="EMBL" id="KAF9473038.1"/>
    </source>
</evidence>
<keyword evidence="2" id="KW-0472">Membrane</keyword>
<evidence type="ECO:0000256" key="1">
    <source>
        <dbReference type="SAM" id="MobiDB-lite"/>
    </source>
</evidence>
<name>A0A9P5YQ43_9AGAR</name>
<organism evidence="3 4">
    <name type="scientific">Pholiota conissans</name>
    <dbReference type="NCBI Taxonomy" id="109636"/>
    <lineage>
        <taxon>Eukaryota</taxon>
        <taxon>Fungi</taxon>
        <taxon>Dikarya</taxon>
        <taxon>Basidiomycota</taxon>
        <taxon>Agaricomycotina</taxon>
        <taxon>Agaricomycetes</taxon>
        <taxon>Agaricomycetidae</taxon>
        <taxon>Agaricales</taxon>
        <taxon>Agaricineae</taxon>
        <taxon>Strophariaceae</taxon>
        <taxon>Pholiota</taxon>
    </lineage>
</organism>